<accession>A0A9P4N934</accession>
<feature type="compositionally biased region" description="Polar residues" evidence="1">
    <location>
        <begin position="221"/>
        <end position="242"/>
    </location>
</feature>
<feature type="region of interest" description="Disordered" evidence="1">
    <location>
        <begin position="214"/>
        <end position="242"/>
    </location>
</feature>
<dbReference type="AlphaFoldDB" id="A0A9P4N934"/>
<sequence length="424" mass="47756">MEAAVIGYATPKDWQDAMRNNSRYKMHEIIERLGLKANWSSNKRGKTNFDSPLVKQLVADMGDVVAGLPKEHHELHAHLSAPGSLRTEVEDLLKKHGSEIWGRTGPREHLVKAGSADVEPLFYPKDLYFENEEDRSLIRVLLHWWLGQKAFNVILARDRMARERKRKEMFRKARANGQGPHDTASPLDVSQIPGILSNEPPRHAQILQLDTGVGSRPMSAASLTPPASSESPIVQPRPSISASTNGFTAINAKIHRQEDAFARPVSVPRQSTSRQVAAELENLVSNFLWDMGTAAKGHEYRTASPATPQFAPGEASRNGTAHRGLDIDTLRAFRRYIYPNQDGPECEEELLLRRLETAWRDTVRSCHKANYGNTTLFAARDRAFLTWIELKRHLAELERVDKCTYRALCLTSRSRNLLSRADGY</sequence>
<proteinExistence type="predicted"/>
<evidence type="ECO:0000313" key="3">
    <source>
        <dbReference type="Proteomes" id="UP000800093"/>
    </source>
</evidence>
<keyword evidence="3" id="KW-1185">Reference proteome</keyword>
<name>A0A9P4N934_9PLEO</name>
<protein>
    <submittedName>
        <fullName evidence="2">Uncharacterized protein</fullName>
    </submittedName>
</protein>
<evidence type="ECO:0000313" key="2">
    <source>
        <dbReference type="EMBL" id="KAF2267956.1"/>
    </source>
</evidence>
<comment type="caution">
    <text evidence="2">The sequence shown here is derived from an EMBL/GenBank/DDBJ whole genome shotgun (WGS) entry which is preliminary data.</text>
</comment>
<organism evidence="2 3">
    <name type="scientific">Lojkania enalia</name>
    <dbReference type="NCBI Taxonomy" id="147567"/>
    <lineage>
        <taxon>Eukaryota</taxon>
        <taxon>Fungi</taxon>
        <taxon>Dikarya</taxon>
        <taxon>Ascomycota</taxon>
        <taxon>Pezizomycotina</taxon>
        <taxon>Dothideomycetes</taxon>
        <taxon>Pleosporomycetidae</taxon>
        <taxon>Pleosporales</taxon>
        <taxon>Pleosporales incertae sedis</taxon>
        <taxon>Lojkania</taxon>
    </lineage>
</organism>
<dbReference type="Proteomes" id="UP000800093">
    <property type="component" value="Unassembled WGS sequence"/>
</dbReference>
<dbReference type="OrthoDB" id="3781356at2759"/>
<gene>
    <name evidence="2" type="ORF">CC78DRAFT_32985</name>
</gene>
<evidence type="ECO:0000256" key="1">
    <source>
        <dbReference type="SAM" id="MobiDB-lite"/>
    </source>
</evidence>
<dbReference type="EMBL" id="ML986588">
    <property type="protein sequence ID" value="KAF2267956.1"/>
    <property type="molecule type" value="Genomic_DNA"/>
</dbReference>
<reference evidence="3" key="1">
    <citation type="journal article" date="2020" name="Stud. Mycol.">
        <title>101 Dothideomycetes genomes: A test case for predicting lifestyles and emergence of pathogens.</title>
        <authorList>
            <person name="Haridas S."/>
            <person name="Albert R."/>
            <person name="Binder M."/>
            <person name="Bloem J."/>
            <person name="LaButti K."/>
            <person name="Salamov A."/>
            <person name="Andreopoulos B."/>
            <person name="Baker S."/>
            <person name="Barry K."/>
            <person name="Bills G."/>
            <person name="Bluhm B."/>
            <person name="Cannon C."/>
            <person name="Castanera R."/>
            <person name="Culley D."/>
            <person name="Daum C."/>
            <person name="Ezra D."/>
            <person name="Gonzalez J."/>
            <person name="Henrissat B."/>
            <person name="Kuo A."/>
            <person name="Liang C."/>
            <person name="Lipzen A."/>
            <person name="Lutzoni F."/>
            <person name="Magnuson J."/>
            <person name="Mondo S."/>
            <person name="Nolan M."/>
            <person name="Ohm R."/>
            <person name="Pangilinan J."/>
            <person name="Park H.-J."/>
            <person name="Ramirez L."/>
            <person name="Alfaro M."/>
            <person name="Sun H."/>
            <person name="Tritt A."/>
            <person name="Yoshinaga Y."/>
            <person name="Zwiers L.-H."/>
            <person name="Turgeon B."/>
            <person name="Goodwin S."/>
            <person name="Spatafora J."/>
            <person name="Crous P."/>
            <person name="Grigoriev I."/>
        </authorList>
    </citation>
    <scope>NUCLEOTIDE SEQUENCE [LARGE SCALE GENOMIC DNA]</scope>
    <source>
        <strain evidence="3">CBS 304.66</strain>
    </source>
</reference>